<dbReference type="PANTHER" id="PTHR12428:SF65">
    <property type="entry name" value="CYTOCHROME C OXIDASE ASSEMBLY PROTEIN COX18, MITOCHONDRIAL"/>
    <property type="match status" value="1"/>
</dbReference>
<sequence>MRHIKKVFALFIVTTLVFILAACGSKEEVVSVVVQGETVLYDQTPEKSNITSNDYKIFVLYHRGKDEYYVRQEKNLTASFDLEAQASDVTKVTVTISLGSGKNAKDYKSSYFVAKKNDDTNIRAINLNYYQTKDLESGTDEEKNAVLVKQQNEVRDSLLNLVANDYSLKNLSLNTILGNTSEVVSAEDEKVTVDATNFQSKKQEFSSIKLTIDGKTIEHNVYTYRPSNNKTPIQMPSKIEYGFFTYIWNFLLIIPIGFLMSTLSFGGSFGWGIIFATIIVRTLAWPIYSKTNDLSINMSLAQPELDRVKAKYALKKDPASQQKMQMETMKIMKKYKVNMLGCFMPLLQMPLFIAMYQVVNRVVVSGGMFSDNITKFKFMGIIDLTVGGDIASYILAAIVGVSMFFLNRLSTKKPSYAKKSPQAQTAQAKQTEQTMKMVNIIMIVFMVFASTTNNGLALYWIIGNMYAIGQTMLNRKRSEKKYSKRKQEII</sequence>
<dbReference type="AlphaFoldDB" id="U4KSH5"/>
<evidence type="ECO:0000256" key="3">
    <source>
        <dbReference type="ARBA" id="ARBA00022475"/>
    </source>
</evidence>
<evidence type="ECO:0000256" key="8">
    <source>
        <dbReference type="ARBA" id="ARBA00023186"/>
    </source>
</evidence>
<dbReference type="GO" id="GO:0051205">
    <property type="term" value="P:protein insertion into membrane"/>
    <property type="evidence" value="ECO:0007669"/>
    <property type="project" value="TreeGrafter"/>
</dbReference>
<evidence type="ECO:0000313" key="13">
    <source>
        <dbReference type="Proteomes" id="UP000032740"/>
    </source>
</evidence>
<evidence type="ECO:0000256" key="9">
    <source>
        <dbReference type="RuleBase" id="RU003945"/>
    </source>
</evidence>
<feature type="transmembrane region" description="Helical" evidence="10">
    <location>
        <begin position="378"/>
        <end position="406"/>
    </location>
</feature>
<dbReference type="Pfam" id="PF02096">
    <property type="entry name" value="60KD_IMP"/>
    <property type="match status" value="1"/>
</dbReference>
<dbReference type="RefSeq" id="WP_030003899.1">
    <property type="nucleotide sequence ID" value="NC_022538.1"/>
</dbReference>
<dbReference type="KEGG" id="apal:BN85414390"/>
<evidence type="ECO:0000256" key="7">
    <source>
        <dbReference type="ARBA" id="ARBA00023136"/>
    </source>
</evidence>
<reference evidence="12 13" key="1">
    <citation type="journal article" date="2013" name="J. Mol. Microbiol. Biotechnol.">
        <title>Analysis of the Complete Genomes of Acholeplasma brassicae , A. palmae and A. laidlawii and Their Comparison to the Obligate Parasites from ' Candidatus Phytoplasma'.</title>
        <authorList>
            <person name="Kube M."/>
            <person name="Siewert C."/>
            <person name="Migdoll A.M."/>
            <person name="Duduk B."/>
            <person name="Holz S."/>
            <person name="Rabus R."/>
            <person name="Seemuller E."/>
            <person name="Mitrovic J."/>
            <person name="Muller I."/>
            <person name="Buttner C."/>
            <person name="Reinhardt R."/>
        </authorList>
    </citation>
    <scope>NUCLEOTIDE SEQUENCE [LARGE SCALE GENOMIC DNA]</scope>
    <source>
        <strain evidence="12 13">J233</strain>
    </source>
</reference>
<dbReference type="InterPro" id="IPR047196">
    <property type="entry name" value="YidC_ALB_C"/>
</dbReference>
<dbReference type="CDD" id="cd20070">
    <property type="entry name" value="5TM_YidC_Alb3"/>
    <property type="match status" value="1"/>
</dbReference>
<organism evidence="12 13">
    <name type="scientific">Alteracholeplasma palmae (strain ATCC 49389 / J233)</name>
    <name type="common">Acholeplasma palmae</name>
    <dbReference type="NCBI Taxonomy" id="1318466"/>
    <lineage>
        <taxon>Bacteria</taxon>
        <taxon>Bacillati</taxon>
        <taxon>Mycoplasmatota</taxon>
        <taxon>Mollicutes</taxon>
        <taxon>Acholeplasmatales</taxon>
        <taxon>Acholeplasmataceae</taxon>
        <taxon>Acholeplasma</taxon>
    </lineage>
</organism>
<feature type="transmembrane region" description="Helical" evidence="10">
    <location>
        <begin position="337"/>
        <end position="358"/>
    </location>
</feature>
<evidence type="ECO:0000313" key="12">
    <source>
        <dbReference type="EMBL" id="CCV65016.1"/>
    </source>
</evidence>
<dbReference type="OrthoDB" id="9780552at2"/>
<dbReference type="HOGENOM" id="CLU_555075_0_0_14"/>
<dbReference type="InterPro" id="IPR028055">
    <property type="entry name" value="YidC/Oxa/ALB_C"/>
</dbReference>
<protein>
    <submittedName>
        <fullName evidence="12">Membrane insertion family protein, OxaA/YidC</fullName>
    </submittedName>
</protein>
<evidence type="ECO:0000256" key="10">
    <source>
        <dbReference type="SAM" id="Phobius"/>
    </source>
</evidence>
<comment type="subcellular location">
    <subcellularLocation>
        <location evidence="1">Cell membrane</location>
        <topology evidence="1">Multi-pass membrane protein</topology>
    </subcellularLocation>
    <subcellularLocation>
        <location evidence="9">Membrane</location>
        <topology evidence="9">Multi-pass membrane protein</topology>
    </subcellularLocation>
</comment>
<gene>
    <name evidence="12" type="ORF">BN85414390</name>
</gene>
<keyword evidence="4 9" id="KW-0812">Transmembrane</keyword>
<dbReference type="NCBIfam" id="TIGR03592">
    <property type="entry name" value="yidC_oxa1_cterm"/>
    <property type="match status" value="1"/>
</dbReference>
<comment type="similarity">
    <text evidence="9">Belongs to the OXA1/ALB3/YidC family.</text>
</comment>
<keyword evidence="6 10" id="KW-1133">Transmembrane helix</keyword>
<keyword evidence="7 10" id="KW-0472">Membrane</keyword>
<feature type="domain" description="Membrane insertase YidC/Oxa/ALB C-terminal" evidence="11">
    <location>
        <begin position="269"/>
        <end position="475"/>
    </location>
</feature>
<evidence type="ECO:0000256" key="4">
    <source>
        <dbReference type="ARBA" id="ARBA00022692"/>
    </source>
</evidence>
<feature type="transmembrane region" description="Helical" evidence="10">
    <location>
        <begin position="434"/>
        <end position="451"/>
    </location>
</feature>
<dbReference type="STRING" id="1318466.BN85414390"/>
<dbReference type="GO" id="GO:0015031">
    <property type="term" value="P:protein transport"/>
    <property type="evidence" value="ECO:0007669"/>
    <property type="project" value="UniProtKB-KW"/>
</dbReference>
<proteinExistence type="inferred from homology"/>
<keyword evidence="3" id="KW-1003">Cell membrane</keyword>
<keyword evidence="13" id="KW-1185">Reference proteome</keyword>
<evidence type="ECO:0000256" key="1">
    <source>
        <dbReference type="ARBA" id="ARBA00004651"/>
    </source>
</evidence>
<keyword evidence="8" id="KW-0143">Chaperone</keyword>
<keyword evidence="2" id="KW-0813">Transport</keyword>
<dbReference type="EMBL" id="FO681347">
    <property type="protein sequence ID" value="CCV65016.1"/>
    <property type="molecule type" value="Genomic_DNA"/>
</dbReference>
<dbReference type="InterPro" id="IPR001708">
    <property type="entry name" value="YidC/ALB3/OXA1/COX18"/>
</dbReference>
<dbReference type="PROSITE" id="PS51257">
    <property type="entry name" value="PROKAR_LIPOPROTEIN"/>
    <property type="match status" value="1"/>
</dbReference>
<dbReference type="GO" id="GO:0005886">
    <property type="term" value="C:plasma membrane"/>
    <property type="evidence" value="ECO:0007669"/>
    <property type="project" value="UniProtKB-SubCell"/>
</dbReference>
<dbReference type="Proteomes" id="UP000032740">
    <property type="component" value="Chromosome"/>
</dbReference>
<dbReference type="PANTHER" id="PTHR12428">
    <property type="entry name" value="OXA1"/>
    <property type="match status" value="1"/>
</dbReference>
<name>U4KSH5_ALTPJ</name>
<keyword evidence="5" id="KW-0653">Protein transport</keyword>
<evidence type="ECO:0000256" key="6">
    <source>
        <dbReference type="ARBA" id="ARBA00022989"/>
    </source>
</evidence>
<evidence type="ECO:0000256" key="5">
    <source>
        <dbReference type="ARBA" id="ARBA00022927"/>
    </source>
</evidence>
<evidence type="ECO:0000259" key="11">
    <source>
        <dbReference type="Pfam" id="PF02096"/>
    </source>
</evidence>
<accession>U4KSH5</accession>
<dbReference type="GO" id="GO:0032977">
    <property type="term" value="F:membrane insertase activity"/>
    <property type="evidence" value="ECO:0007669"/>
    <property type="project" value="InterPro"/>
</dbReference>
<feature type="transmembrane region" description="Helical" evidence="10">
    <location>
        <begin position="247"/>
        <end position="280"/>
    </location>
</feature>
<evidence type="ECO:0000256" key="2">
    <source>
        <dbReference type="ARBA" id="ARBA00022448"/>
    </source>
</evidence>